<comment type="similarity">
    <text evidence="1">Belongs to the short-chain dehydrogenases/reductases (SDR) family.</text>
</comment>
<dbReference type="FunFam" id="3.40.50.720:FF:000084">
    <property type="entry name" value="Short-chain dehydrogenase reductase"/>
    <property type="match status" value="1"/>
</dbReference>
<dbReference type="PRINTS" id="PR00081">
    <property type="entry name" value="GDHRDH"/>
</dbReference>
<name>A0A2A2ZL51_MYCAV</name>
<dbReference type="InterPro" id="IPR023985">
    <property type="entry name" value="SDR_subfam_1"/>
</dbReference>
<evidence type="ECO:0000313" key="5">
    <source>
        <dbReference type="Proteomes" id="UP000217768"/>
    </source>
</evidence>
<dbReference type="GO" id="GO:0016491">
    <property type="term" value="F:oxidoreductase activity"/>
    <property type="evidence" value="ECO:0007669"/>
    <property type="project" value="UniProtKB-KW"/>
</dbReference>
<comment type="caution">
    <text evidence="4">The sequence shown here is derived from an EMBL/GenBank/DDBJ whole genome shotgun (WGS) entry which is preliminary data.</text>
</comment>
<evidence type="ECO:0000313" key="4">
    <source>
        <dbReference type="EMBL" id="PBA27232.1"/>
    </source>
</evidence>
<dbReference type="AlphaFoldDB" id="A0A2A2ZL51"/>
<dbReference type="SUPFAM" id="SSF51735">
    <property type="entry name" value="NAD(P)-binding Rossmann-fold domains"/>
    <property type="match status" value="1"/>
</dbReference>
<dbReference type="PRINTS" id="PR00080">
    <property type="entry name" value="SDRFAMILY"/>
</dbReference>
<dbReference type="EMBL" id="NSFD01000010">
    <property type="protein sequence ID" value="PBA27232.1"/>
    <property type="molecule type" value="Genomic_DNA"/>
</dbReference>
<keyword evidence="2" id="KW-0560">Oxidoreductase</keyword>
<evidence type="ECO:0000256" key="3">
    <source>
        <dbReference type="ARBA" id="ARBA00023027"/>
    </source>
</evidence>
<protein>
    <submittedName>
        <fullName evidence="4">SDR family mycofactocin-dependent oxidoreductase</fullName>
    </submittedName>
</protein>
<sequence length="282" mass="30333">MDVPMAGKVEGKVAFITGAARGQGRSHAITLAREGADIIAIDVCKQLDGVKLPMSTPDDLAETVRQVEALGRRIIASQVDVRDFDAMQAAVDDGVTQLGRLDIVLANAALASEGTRLNRMDPKTWRDMIDVNLNGAWITARVAIPHIMAGKRGGSIVFTSSIGGLRGAENIGNYIASKHGLHGLMRTMALELGPRNIRVNIVCPSSVATPMLLNEPTYRMFRPDLENPTVEDFQVASRQMHVLPIPYVEPADISNAILFLVSDDARYITGVSLPVDGGALLK</sequence>
<organism evidence="4 5">
    <name type="scientific">Mycobacterium avium</name>
    <dbReference type="NCBI Taxonomy" id="1764"/>
    <lineage>
        <taxon>Bacteria</taxon>
        <taxon>Bacillati</taxon>
        <taxon>Actinomycetota</taxon>
        <taxon>Actinomycetes</taxon>
        <taxon>Mycobacteriales</taxon>
        <taxon>Mycobacteriaceae</taxon>
        <taxon>Mycobacterium</taxon>
        <taxon>Mycobacterium avium complex (MAC)</taxon>
    </lineage>
</organism>
<dbReference type="Proteomes" id="UP000217768">
    <property type="component" value="Unassembled WGS sequence"/>
</dbReference>
<dbReference type="PANTHER" id="PTHR24321">
    <property type="entry name" value="DEHYDROGENASES, SHORT CHAIN"/>
    <property type="match status" value="1"/>
</dbReference>
<reference evidence="4 5" key="1">
    <citation type="submission" date="2017-08" db="EMBL/GenBank/DDBJ databases">
        <title>Phylogenetic analysis of Mycobacterium avium complex whole genomes.</title>
        <authorList>
            <person name="Caverly L.J."/>
            <person name="Spilker T."/>
            <person name="Lipuma J."/>
        </authorList>
    </citation>
    <scope>NUCLEOTIDE SEQUENCE [LARGE SCALE GENOMIC DNA]</scope>
    <source>
        <strain evidence="4 5">FLAC0165</strain>
    </source>
</reference>
<dbReference type="NCBIfam" id="NF009467">
    <property type="entry name" value="PRK12826.1-3"/>
    <property type="match status" value="1"/>
</dbReference>
<accession>A0A2A2ZL51</accession>
<dbReference type="InterPro" id="IPR002347">
    <property type="entry name" value="SDR_fam"/>
</dbReference>
<keyword evidence="3" id="KW-0520">NAD</keyword>
<dbReference type="InterPro" id="IPR036291">
    <property type="entry name" value="NAD(P)-bd_dom_sf"/>
</dbReference>
<dbReference type="Gene3D" id="3.40.50.720">
    <property type="entry name" value="NAD(P)-binding Rossmann-like Domain"/>
    <property type="match status" value="1"/>
</dbReference>
<proteinExistence type="inferred from homology"/>
<dbReference type="NCBIfam" id="TIGR03971">
    <property type="entry name" value="SDR_subfam_1"/>
    <property type="match status" value="1"/>
</dbReference>
<evidence type="ECO:0000256" key="2">
    <source>
        <dbReference type="ARBA" id="ARBA00023002"/>
    </source>
</evidence>
<dbReference type="Pfam" id="PF13561">
    <property type="entry name" value="adh_short_C2"/>
    <property type="match status" value="1"/>
</dbReference>
<evidence type="ECO:0000256" key="1">
    <source>
        <dbReference type="ARBA" id="ARBA00006484"/>
    </source>
</evidence>
<gene>
    <name evidence="4" type="ORF">CKJ66_08090</name>
</gene>
<dbReference type="CDD" id="cd05233">
    <property type="entry name" value="SDR_c"/>
    <property type="match status" value="1"/>
</dbReference>
<dbReference type="PANTHER" id="PTHR24321:SF8">
    <property type="entry name" value="ESTRADIOL 17-BETA-DEHYDROGENASE 8-RELATED"/>
    <property type="match status" value="1"/>
</dbReference>